<dbReference type="InterPro" id="IPR051451">
    <property type="entry name" value="PhoH2-like"/>
</dbReference>
<dbReference type="STRING" id="426703.SAMN04488100_1076"/>
<keyword evidence="4" id="KW-0547">Nucleotide-binding</keyword>
<evidence type="ECO:0000256" key="5">
    <source>
        <dbReference type="ARBA" id="ARBA00022840"/>
    </source>
</evidence>
<dbReference type="PANTHER" id="PTHR30473:SF1">
    <property type="entry name" value="PHOH-LIKE PROTEIN"/>
    <property type="match status" value="1"/>
</dbReference>
<dbReference type="Proteomes" id="UP000198548">
    <property type="component" value="Unassembled WGS sequence"/>
</dbReference>
<dbReference type="AlphaFoldDB" id="A0A1H7S5P6"/>
<keyword evidence="5" id="KW-0067">ATP-binding</keyword>
<dbReference type="InterPro" id="IPR027417">
    <property type="entry name" value="P-loop_NTPase"/>
</dbReference>
<reference evidence="8 9" key="1">
    <citation type="submission" date="2016-10" db="EMBL/GenBank/DDBJ databases">
        <authorList>
            <person name="de Groot N.N."/>
        </authorList>
    </citation>
    <scope>NUCLEOTIDE SEQUENCE [LARGE SCALE GENOMIC DNA]</scope>
    <source>
        <strain evidence="8 9">DSM 19182</strain>
    </source>
</reference>
<protein>
    <recommendedName>
        <fullName evidence="6">PhoH-like protein</fullName>
    </recommendedName>
</protein>
<evidence type="ECO:0000256" key="6">
    <source>
        <dbReference type="ARBA" id="ARBA00039970"/>
    </source>
</evidence>
<dbReference type="EMBL" id="FOBL01000007">
    <property type="protein sequence ID" value="SEL67566.1"/>
    <property type="molecule type" value="Genomic_DNA"/>
</dbReference>
<evidence type="ECO:0000313" key="8">
    <source>
        <dbReference type="EMBL" id="SEL67566.1"/>
    </source>
</evidence>
<comment type="similarity">
    <text evidence="2">Belongs to the PhoH family.</text>
</comment>
<evidence type="ECO:0000259" key="7">
    <source>
        <dbReference type="Pfam" id="PF02562"/>
    </source>
</evidence>
<accession>A0A1H7S5P6</accession>
<name>A0A1H7S5P6_9LACT</name>
<dbReference type="GO" id="GO:0005524">
    <property type="term" value="F:ATP binding"/>
    <property type="evidence" value="ECO:0007669"/>
    <property type="project" value="UniProtKB-KW"/>
</dbReference>
<gene>
    <name evidence="8" type="ORF">SAMN04488100_1076</name>
</gene>
<dbReference type="FunFam" id="3.40.50.300:FF:000013">
    <property type="entry name" value="PhoH family ATPase"/>
    <property type="match status" value="1"/>
</dbReference>
<dbReference type="Pfam" id="PF02562">
    <property type="entry name" value="PhoH"/>
    <property type="match status" value="1"/>
</dbReference>
<evidence type="ECO:0000256" key="4">
    <source>
        <dbReference type="ARBA" id="ARBA00022741"/>
    </source>
</evidence>
<dbReference type="GO" id="GO:0005829">
    <property type="term" value="C:cytosol"/>
    <property type="evidence" value="ECO:0007669"/>
    <property type="project" value="TreeGrafter"/>
</dbReference>
<evidence type="ECO:0000313" key="9">
    <source>
        <dbReference type="Proteomes" id="UP000198548"/>
    </source>
</evidence>
<dbReference type="Gene3D" id="3.40.50.300">
    <property type="entry name" value="P-loop containing nucleotide triphosphate hydrolases"/>
    <property type="match status" value="1"/>
</dbReference>
<dbReference type="SUPFAM" id="SSF52540">
    <property type="entry name" value="P-loop containing nucleoside triphosphate hydrolases"/>
    <property type="match status" value="1"/>
</dbReference>
<comment type="subcellular location">
    <subcellularLocation>
        <location evidence="1">Cytoplasm</location>
    </subcellularLocation>
</comment>
<organism evidence="8 9">
    <name type="scientific">Alkalibacterium putridalgicola</name>
    <dbReference type="NCBI Taxonomy" id="426703"/>
    <lineage>
        <taxon>Bacteria</taxon>
        <taxon>Bacillati</taxon>
        <taxon>Bacillota</taxon>
        <taxon>Bacilli</taxon>
        <taxon>Lactobacillales</taxon>
        <taxon>Carnobacteriaceae</taxon>
        <taxon>Alkalibacterium</taxon>
    </lineage>
</organism>
<evidence type="ECO:0000256" key="2">
    <source>
        <dbReference type="ARBA" id="ARBA00010393"/>
    </source>
</evidence>
<keyword evidence="3" id="KW-0963">Cytoplasm</keyword>
<sequence length="351" mass="39374">MLLFIYLNDYRMSADDSVSLIKEGDVNCLTESNEKRQIHLEDSQRVFALFGPQNSYLNLIEEEMDVVINSRGTNLEIEGDSETIDLIDSLFQQLLVLEEKGITIKKADIVSAIRMAKQGKLGKFVRMYEEEITRDKDGKILRARNVGQRNYIEAIKNHDIVFGIGPAGTGKTFVAVAMAVAAMRRGDVKRIILTRPAVEAGENLGFLPGDLKEKVDPYLRPLYDALYTIFGTEHTNRLIERETIEIAPLAYMRGRTLDDAFIILDEAQNTTTQQMKMFLTRLGFGSKMVINGDITQIDLPKRVSSGLIHAERVLSNVNGIAHVHFEAEDVVRHPLVAKVIDAYVNETGGDD</sequence>
<feature type="domain" description="PhoH-like protein" evidence="7">
    <location>
        <begin position="141"/>
        <end position="343"/>
    </location>
</feature>
<evidence type="ECO:0000256" key="3">
    <source>
        <dbReference type="ARBA" id="ARBA00022490"/>
    </source>
</evidence>
<dbReference type="InterPro" id="IPR003714">
    <property type="entry name" value="PhoH"/>
</dbReference>
<proteinExistence type="inferred from homology"/>
<evidence type="ECO:0000256" key="1">
    <source>
        <dbReference type="ARBA" id="ARBA00004496"/>
    </source>
</evidence>
<dbReference type="PANTHER" id="PTHR30473">
    <property type="entry name" value="PROTEIN PHOH"/>
    <property type="match status" value="1"/>
</dbReference>